<evidence type="ECO:0000259" key="13">
    <source>
        <dbReference type="Pfam" id="PF02770"/>
    </source>
</evidence>
<evidence type="ECO:0000256" key="5">
    <source>
        <dbReference type="ARBA" id="ARBA00022946"/>
    </source>
</evidence>
<dbReference type="GO" id="GO:0050660">
    <property type="term" value="F:flavin adenine dinucleotide binding"/>
    <property type="evidence" value="ECO:0007669"/>
    <property type="project" value="InterPro"/>
</dbReference>
<dbReference type="Proteomes" id="UP000018780">
    <property type="component" value="Chromosome"/>
</dbReference>
<dbReference type="InterPro" id="IPR036250">
    <property type="entry name" value="AcylCo_DH-like_C"/>
</dbReference>
<dbReference type="AlphaFoldDB" id="V9VSM8"/>
<dbReference type="SUPFAM" id="SSF47203">
    <property type="entry name" value="Acyl-CoA dehydrogenase C-terminal domain-like"/>
    <property type="match status" value="1"/>
</dbReference>
<dbReference type="Pfam" id="PF00441">
    <property type="entry name" value="Acyl-CoA_dh_1"/>
    <property type="match status" value="1"/>
</dbReference>
<organism evidence="15 16">
    <name type="scientific">Leisingera methylohalidivorans DSM 14336</name>
    <dbReference type="NCBI Taxonomy" id="999552"/>
    <lineage>
        <taxon>Bacteria</taxon>
        <taxon>Pseudomonadati</taxon>
        <taxon>Pseudomonadota</taxon>
        <taxon>Alphaproteobacteria</taxon>
        <taxon>Rhodobacterales</taxon>
        <taxon>Roseobacteraceae</taxon>
        <taxon>Leisingera</taxon>
    </lineage>
</organism>
<dbReference type="InterPro" id="IPR052033">
    <property type="entry name" value="Glutaryl-CoA_DH_mitochondrial"/>
</dbReference>
<dbReference type="GO" id="GO:0004361">
    <property type="term" value="F:glutaryl-CoA dehydrogenase activity"/>
    <property type="evidence" value="ECO:0007669"/>
    <property type="project" value="UniProtKB-EC"/>
</dbReference>
<dbReference type="RefSeq" id="WP_024089944.1">
    <property type="nucleotide sequence ID" value="NC_023135.1"/>
</dbReference>
<dbReference type="SUPFAM" id="SSF56645">
    <property type="entry name" value="Acyl-CoA dehydrogenase NM domain-like"/>
    <property type="match status" value="1"/>
</dbReference>
<gene>
    <name evidence="15" type="ORF">METH_08405</name>
</gene>
<evidence type="ECO:0000256" key="6">
    <source>
        <dbReference type="ARBA" id="ARBA00023002"/>
    </source>
</evidence>
<evidence type="ECO:0000256" key="3">
    <source>
        <dbReference type="ARBA" id="ARBA00022630"/>
    </source>
</evidence>
<evidence type="ECO:0000256" key="10">
    <source>
        <dbReference type="ARBA" id="ARBA00049493"/>
    </source>
</evidence>
<dbReference type="Pfam" id="PF02771">
    <property type="entry name" value="Acyl-CoA_dh_N"/>
    <property type="match status" value="1"/>
</dbReference>
<dbReference type="InterPro" id="IPR006089">
    <property type="entry name" value="Acyl-CoA_DH_CS"/>
</dbReference>
<dbReference type="Pfam" id="PF02770">
    <property type="entry name" value="Acyl-CoA_dh_M"/>
    <property type="match status" value="1"/>
</dbReference>
<dbReference type="KEGG" id="lmd:METH_08405"/>
<dbReference type="Gene3D" id="1.20.140.10">
    <property type="entry name" value="Butyryl-CoA Dehydrogenase, subunit A, domain 3"/>
    <property type="match status" value="1"/>
</dbReference>
<dbReference type="FunFam" id="1.10.540.10:FF:000003">
    <property type="entry name" value="glutaryl-CoA dehydrogenase, mitochondrial"/>
    <property type="match status" value="1"/>
</dbReference>
<protein>
    <recommendedName>
        <fullName evidence="9">glutaryl-CoA dehydrogenase (ETF)</fullName>
        <ecNumber evidence="9">1.3.8.6</ecNumber>
    </recommendedName>
</protein>
<feature type="domain" description="Acyl-CoA dehydrogenase/oxidase N-terminal" evidence="14">
    <location>
        <begin position="31"/>
        <end position="143"/>
    </location>
</feature>
<evidence type="ECO:0000256" key="1">
    <source>
        <dbReference type="ARBA" id="ARBA00001974"/>
    </source>
</evidence>
<dbReference type="EC" id="1.3.8.6" evidence="9"/>
<accession>V9VSM8</accession>
<evidence type="ECO:0000256" key="8">
    <source>
        <dbReference type="ARBA" id="ARBA00037927"/>
    </source>
</evidence>
<evidence type="ECO:0000259" key="12">
    <source>
        <dbReference type="Pfam" id="PF00441"/>
    </source>
</evidence>
<evidence type="ECO:0000313" key="16">
    <source>
        <dbReference type="Proteomes" id="UP000018780"/>
    </source>
</evidence>
<comment type="catalytic activity">
    <reaction evidence="10">
        <text>glutaryl-CoA + oxidized [electron-transfer flavoprotein] + 2 H(+) = (2E)-butenoyl-CoA + reduced [electron-transfer flavoprotein] + CO2</text>
        <dbReference type="Rhea" id="RHEA:13389"/>
        <dbReference type="Rhea" id="RHEA-COMP:10685"/>
        <dbReference type="Rhea" id="RHEA-COMP:10686"/>
        <dbReference type="ChEBI" id="CHEBI:15378"/>
        <dbReference type="ChEBI" id="CHEBI:16526"/>
        <dbReference type="ChEBI" id="CHEBI:57332"/>
        <dbReference type="ChEBI" id="CHEBI:57378"/>
        <dbReference type="ChEBI" id="CHEBI:57692"/>
        <dbReference type="ChEBI" id="CHEBI:58307"/>
        <dbReference type="EC" id="1.3.8.6"/>
    </reaction>
</comment>
<evidence type="ECO:0000256" key="7">
    <source>
        <dbReference type="ARBA" id="ARBA00037899"/>
    </source>
</evidence>
<feature type="domain" description="Acyl-CoA oxidase/dehydrogenase middle" evidence="13">
    <location>
        <begin position="147"/>
        <end position="240"/>
    </location>
</feature>
<dbReference type="Gene3D" id="1.10.540.10">
    <property type="entry name" value="Acyl-CoA dehydrogenase/oxidase, N-terminal domain"/>
    <property type="match status" value="1"/>
</dbReference>
<dbReference type="HOGENOM" id="CLU_018204_8_0_5"/>
<proteinExistence type="inferred from homology"/>
<keyword evidence="16" id="KW-1185">Reference proteome</keyword>
<comment type="pathway">
    <text evidence="8">Amino-acid metabolism; tryptophan metabolism.</text>
</comment>
<dbReference type="PANTHER" id="PTHR42807:SF1">
    <property type="entry name" value="GLUTARYL-COA DEHYDROGENASE, MITOCHONDRIAL"/>
    <property type="match status" value="1"/>
</dbReference>
<dbReference type="FunFam" id="1.20.140.10:FF:000006">
    <property type="entry name" value="Glutaryl-CoA dehydrogenase, mitochondrial"/>
    <property type="match status" value="1"/>
</dbReference>
<keyword evidence="3 11" id="KW-0285">Flavoprotein</keyword>
<keyword evidence="5" id="KW-0809">Transit peptide</keyword>
<evidence type="ECO:0000256" key="11">
    <source>
        <dbReference type="RuleBase" id="RU362125"/>
    </source>
</evidence>
<dbReference type="InterPro" id="IPR009100">
    <property type="entry name" value="AcylCoA_DH/oxidase_NM_dom_sf"/>
</dbReference>
<dbReference type="PATRIC" id="fig|999552.6.peg.1690"/>
<dbReference type="EMBL" id="CP006773">
    <property type="protein sequence ID" value="AHD00714.1"/>
    <property type="molecule type" value="Genomic_DNA"/>
</dbReference>
<comment type="similarity">
    <text evidence="2 11">Belongs to the acyl-CoA dehydrogenase family.</text>
</comment>
<dbReference type="InterPro" id="IPR009075">
    <property type="entry name" value="AcylCo_DH/oxidase_C"/>
</dbReference>
<dbReference type="CDD" id="cd01151">
    <property type="entry name" value="GCD"/>
    <property type="match status" value="1"/>
</dbReference>
<evidence type="ECO:0000256" key="2">
    <source>
        <dbReference type="ARBA" id="ARBA00009347"/>
    </source>
</evidence>
<dbReference type="STRING" id="999552.METH_08405"/>
<dbReference type="InterPro" id="IPR037069">
    <property type="entry name" value="AcylCoA_DH/ox_N_sf"/>
</dbReference>
<dbReference type="InterPro" id="IPR013786">
    <property type="entry name" value="AcylCoA_DH/ox_N"/>
</dbReference>
<dbReference type="GO" id="GO:0046949">
    <property type="term" value="P:fatty-acyl-CoA biosynthetic process"/>
    <property type="evidence" value="ECO:0007669"/>
    <property type="project" value="TreeGrafter"/>
</dbReference>
<dbReference type="GO" id="GO:0033539">
    <property type="term" value="P:fatty acid beta-oxidation using acyl-CoA dehydrogenase"/>
    <property type="evidence" value="ECO:0007669"/>
    <property type="project" value="TreeGrafter"/>
</dbReference>
<evidence type="ECO:0000256" key="9">
    <source>
        <dbReference type="ARBA" id="ARBA00039033"/>
    </source>
</evidence>
<evidence type="ECO:0000256" key="4">
    <source>
        <dbReference type="ARBA" id="ARBA00022827"/>
    </source>
</evidence>
<dbReference type="PROSITE" id="PS00073">
    <property type="entry name" value="ACYL_COA_DH_2"/>
    <property type="match status" value="1"/>
</dbReference>
<comment type="cofactor">
    <cofactor evidence="1 11">
        <name>FAD</name>
        <dbReference type="ChEBI" id="CHEBI:57692"/>
    </cofactor>
</comment>
<evidence type="ECO:0000313" key="15">
    <source>
        <dbReference type="EMBL" id="AHD00714.1"/>
    </source>
</evidence>
<dbReference type="Gene3D" id="2.40.110.10">
    <property type="entry name" value="Butyryl-CoA Dehydrogenase, subunit A, domain 2"/>
    <property type="match status" value="1"/>
</dbReference>
<dbReference type="FunFam" id="2.40.110.10:FF:000008">
    <property type="entry name" value="Glutaryl-CoA dehydrogenase, mitochondrial"/>
    <property type="match status" value="1"/>
</dbReference>
<keyword evidence="4 11" id="KW-0274">FAD</keyword>
<dbReference type="InterPro" id="IPR006091">
    <property type="entry name" value="Acyl-CoA_Oxase/DH_mid-dom"/>
</dbReference>
<feature type="domain" description="Acyl-CoA dehydrogenase/oxidase C-terminal" evidence="12">
    <location>
        <begin position="258"/>
        <end position="398"/>
    </location>
</feature>
<dbReference type="GO" id="GO:0000062">
    <property type="term" value="F:fatty-acyl-CoA binding"/>
    <property type="evidence" value="ECO:0007669"/>
    <property type="project" value="TreeGrafter"/>
</dbReference>
<sequence>MNDKPALRAKDAPDLGRFNWEDPLRLEDQLTEDERMISASARAYAQEKLQPRILSAYENEETDPEIFREMGAMGLLGTTIPEQYGGLGGGYVSYGLVAREVERVDSGYRSMMSVQSSLVMYPIYAYGSEEQRQKYLPKLATGEWIGCFGLTEPDAGSDPAGMKTRAEKTEGGYRLTGSKMWISNAPIADVFVVWAKSEAHGGKIRGFVLDKGLKGLSAPKIENKASLRASVTGEIVMDGVEVGEDALLPHVQGLKGPFGCLNRARYGISWGAMGAAEACWHAARQYGLDRTQFGRPLANTQLFQLKLANMQTEITLGLQASLQVGRLMDAANAAPEMISIIKRNNCGKALEIARMARDMHGGNGISLEFNVIRHMVNLETVNTYEGTHDVHALILGRAQTGLQAFF</sequence>
<reference evidence="15 16" key="1">
    <citation type="submission" date="2013-09" db="EMBL/GenBank/DDBJ databases">
        <authorList>
            <consortium name="DOE Joint Genome Institute"/>
            <person name="Klenk H.-P."/>
            <person name="Huntemann M."/>
            <person name="Han J."/>
            <person name="Chen A."/>
            <person name="Kyrpides N."/>
            <person name="Mavromatis K."/>
            <person name="Markowitz V."/>
            <person name="Palaniappan K."/>
            <person name="Ivanova N."/>
            <person name="Schaumberg A."/>
            <person name="Pati A."/>
            <person name="Liolios K."/>
            <person name="Nordberg H.P."/>
            <person name="Cantor M.N."/>
            <person name="Hua S.X."/>
            <person name="Woyke T."/>
        </authorList>
    </citation>
    <scope>NUCLEOTIDE SEQUENCE [LARGE SCALE GENOMIC DNA]</scope>
    <source>
        <strain evidence="15 16">DSM 14336</strain>
    </source>
</reference>
<dbReference type="PROSITE" id="PS00072">
    <property type="entry name" value="ACYL_COA_DH_1"/>
    <property type="match status" value="1"/>
</dbReference>
<dbReference type="InterPro" id="IPR046373">
    <property type="entry name" value="Acyl-CoA_Oxase/DH_mid-dom_sf"/>
</dbReference>
<dbReference type="OrthoDB" id="9775090at2"/>
<keyword evidence="6 11" id="KW-0560">Oxidoreductase</keyword>
<dbReference type="PANTHER" id="PTHR42807">
    <property type="entry name" value="GLUTARYL-COA DEHYDROGENASE, MITOCHONDRIAL"/>
    <property type="match status" value="1"/>
</dbReference>
<evidence type="ECO:0000259" key="14">
    <source>
        <dbReference type="Pfam" id="PF02771"/>
    </source>
</evidence>
<comment type="pathway">
    <text evidence="7">Amino-acid metabolism; lysine degradation.</text>
</comment>
<name>V9VSM8_9RHOB</name>